<dbReference type="RefSeq" id="WP_343879804.1">
    <property type="nucleotide sequence ID" value="NZ_BAAAIJ010000047.1"/>
</dbReference>
<organism evidence="2 3">
    <name type="scientific">Arthrobacter flavus</name>
    <dbReference type="NCBI Taxonomy" id="95172"/>
    <lineage>
        <taxon>Bacteria</taxon>
        <taxon>Bacillati</taxon>
        <taxon>Actinomycetota</taxon>
        <taxon>Actinomycetes</taxon>
        <taxon>Micrococcales</taxon>
        <taxon>Micrococcaceae</taxon>
        <taxon>Arthrobacter</taxon>
    </lineage>
</organism>
<comment type="caution">
    <text evidence="2">The sequence shown here is derived from an EMBL/GenBank/DDBJ whole genome shotgun (WGS) entry which is preliminary data.</text>
</comment>
<sequence>MTTAPSIPNRRRRLKTAERAGLISVQVIAGLLTLLVLGALAMFLVLAAQGKTELYLPAVTPEGSLAGLGPQVSEAYFDSITLSVEGVSAAAMAPYTATMSFGFILVAASLLFFLYLSQRVYRAKPFGRLMTLGLGIIAVFFVAGSLILPAIFSHVHTVIVADLGIPLADAPFSTGYYFGPTDALSLITGIFCALLAGAFQIGSRLQRDNEGLI</sequence>
<evidence type="ECO:0000313" key="2">
    <source>
        <dbReference type="EMBL" id="MFD1846298.1"/>
    </source>
</evidence>
<feature type="transmembrane region" description="Helical" evidence="1">
    <location>
        <begin position="95"/>
        <end position="117"/>
    </location>
</feature>
<keyword evidence="1" id="KW-0812">Transmembrane</keyword>
<reference evidence="3" key="1">
    <citation type="journal article" date="2019" name="Int. J. Syst. Evol. Microbiol.">
        <title>The Global Catalogue of Microorganisms (GCM) 10K type strain sequencing project: providing services to taxonomists for standard genome sequencing and annotation.</title>
        <authorList>
            <consortium name="The Broad Institute Genomics Platform"/>
            <consortium name="The Broad Institute Genome Sequencing Center for Infectious Disease"/>
            <person name="Wu L."/>
            <person name="Ma J."/>
        </authorList>
    </citation>
    <scope>NUCLEOTIDE SEQUENCE [LARGE SCALE GENOMIC DNA]</scope>
    <source>
        <strain evidence="3">JCM 11496</strain>
    </source>
</reference>
<feature type="transmembrane region" description="Helical" evidence="1">
    <location>
        <begin position="21"/>
        <end position="47"/>
    </location>
</feature>
<dbReference type="Proteomes" id="UP001597307">
    <property type="component" value="Unassembled WGS sequence"/>
</dbReference>
<dbReference type="EMBL" id="JBHUGA010000011">
    <property type="protein sequence ID" value="MFD1846298.1"/>
    <property type="molecule type" value="Genomic_DNA"/>
</dbReference>
<feature type="transmembrane region" description="Helical" evidence="1">
    <location>
        <begin position="129"/>
        <end position="152"/>
    </location>
</feature>
<keyword evidence="1" id="KW-0472">Membrane</keyword>
<evidence type="ECO:0000313" key="3">
    <source>
        <dbReference type="Proteomes" id="UP001597307"/>
    </source>
</evidence>
<name>A0ABW4Q6G9_9MICC</name>
<feature type="transmembrane region" description="Helical" evidence="1">
    <location>
        <begin position="183"/>
        <end position="202"/>
    </location>
</feature>
<protein>
    <recommendedName>
        <fullName evidence="4">DUF2975 domain-containing protein</fullName>
    </recommendedName>
</protein>
<gene>
    <name evidence="2" type="ORF">ACFSFX_06760</name>
</gene>
<evidence type="ECO:0000256" key="1">
    <source>
        <dbReference type="SAM" id="Phobius"/>
    </source>
</evidence>
<accession>A0ABW4Q6G9</accession>
<keyword evidence="1" id="KW-1133">Transmembrane helix</keyword>
<evidence type="ECO:0008006" key="4">
    <source>
        <dbReference type="Google" id="ProtNLM"/>
    </source>
</evidence>
<keyword evidence="3" id="KW-1185">Reference proteome</keyword>
<proteinExistence type="predicted"/>